<reference evidence="1 2" key="1">
    <citation type="submission" date="2007-11" db="EMBL/GenBank/DDBJ databases">
        <title>Draft genome sequence of Bacteroides stercoris(ATCC 43183).</title>
        <authorList>
            <person name="Sudarsanam P."/>
            <person name="Ley R."/>
            <person name="Guruge J."/>
            <person name="Turnbaugh P.J."/>
            <person name="Mahowald M."/>
            <person name="Liep D."/>
            <person name="Gordon J."/>
        </authorList>
    </citation>
    <scope>NUCLEOTIDE SEQUENCE [LARGE SCALE GENOMIC DNA]</scope>
    <source>
        <strain evidence="1 2">ATCC 43183</strain>
    </source>
</reference>
<accession>B0NTS9</accession>
<reference evidence="1 2" key="2">
    <citation type="submission" date="2007-11" db="EMBL/GenBank/DDBJ databases">
        <authorList>
            <person name="Fulton L."/>
            <person name="Clifton S."/>
            <person name="Fulton B."/>
            <person name="Xu J."/>
            <person name="Minx P."/>
            <person name="Pepin K.H."/>
            <person name="Johnson M."/>
            <person name="Thiruvilangam P."/>
            <person name="Bhonagiri V."/>
            <person name="Nash W.E."/>
            <person name="Mardis E.R."/>
            <person name="Wilson R.K."/>
        </authorList>
    </citation>
    <scope>NUCLEOTIDE SEQUENCE [LARGE SCALE GENOMIC DNA]</scope>
    <source>
        <strain evidence="1 2">ATCC 43183</strain>
    </source>
</reference>
<dbReference type="Proteomes" id="UP000004713">
    <property type="component" value="Unassembled WGS sequence"/>
</dbReference>
<sequence length="56" mass="6883">MYFKDRMVSDRSPDTSSFFFLFQENRSCRIALKRFSLFNYLIINKMQINNLCYVNR</sequence>
<gene>
    <name evidence="1" type="ORF">BACSTE_02913</name>
</gene>
<dbReference type="EMBL" id="ABFZ02000022">
    <property type="protein sequence ID" value="EDS13772.1"/>
    <property type="molecule type" value="Genomic_DNA"/>
</dbReference>
<dbReference type="AlphaFoldDB" id="B0NTS9"/>
<dbReference type="HOGENOM" id="CLU_3004668_0_0_10"/>
<name>B0NTS9_BACSE</name>
<proteinExistence type="predicted"/>
<protein>
    <submittedName>
        <fullName evidence="1">Uncharacterized protein</fullName>
    </submittedName>
</protein>
<evidence type="ECO:0000313" key="2">
    <source>
        <dbReference type="Proteomes" id="UP000004713"/>
    </source>
</evidence>
<comment type="caution">
    <text evidence="1">The sequence shown here is derived from an EMBL/GenBank/DDBJ whole genome shotgun (WGS) entry which is preliminary data.</text>
</comment>
<evidence type="ECO:0000313" key="1">
    <source>
        <dbReference type="EMBL" id="EDS13772.1"/>
    </source>
</evidence>
<organism evidence="1 2">
    <name type="scientific">Bacteroides stercoris ATCC 43183</name>
    <dbReference type="NCBI Taxonomy" id="449673"/>
    <lineage>
        <taxon>Bacteria</taxon>
        <taxon>Pseudomonadati</taxon>
        <taxon>Bacteroidota</taxon>
        <taxon>Bacteroidia</taxon>
        <taxon>Bacteroidales</taxon>
        <taxon>Bacteroidaceae</taxon>
        <taxon>Bacteroides</taxon>
    </lineage>
</organism>